<gene>
    <name evidence="2" type="ORF">DERF_012004</name>
</gene>
<feature type="region of interest" description="Disordered" evidence="1">
    <location>
        <begin position="96"/>
        <end position="122"/>
    </location>
</feature>
<evidence type="ECO:0000313" key="2">
    <source>
        <dbReference type="EMBL" id="KAH9501138.1"/>
    </source>
</evidence>
<name>A0A922L328_DERFA</name>
<reference evidence="2" key="2">
    <citation type="journal article" date="2022" name="Res Sq">
        <title>Comparative Genomics Reveals Insights into the Divergent Evolution of Astigmatic Mites and Household Pest Adaptations.</title>
        <authorList>
            <person name="Xiong Q."/>
            <person name="Wan A.T.-Y."/>
            <person name="Liu X.-Y."/>
            <person name="Fung C.S.-H."/>
            <person name="Xiao X."/>
            <person name="Malainual N."/>
            <person name="Hou J."/>
            <person name="Wang L."/>
            <person name="Wang M."/>
            <person name="Yang K."/>
            <person name="Cui Y."/>
            <person name="Leung E."/>
            <person name="Nong W."/>
            <person name="Shin S.-K."/>
            <person name="Au S."/>
            <person name="Jeong K.Y."/>
            <person name="Chew F.T."/>
            <person name="Hui J."/>
            <person name="Leung T.F."/>
            <person name="Tungtrongchitr A."/>
            <person name="Zhong N."/>
            <person name="Liu Z."/>
            <person name="Tsui S."/>
        </authorList>
    </citation>
    <scope>NUCLEOTIDE SEQUENCE</scope>
    <source>
        <strain evidence="2">Derf</strain>
        <tissue evidence="2">Whole organism</tissue>
    </source>
</reference>
<dbReference type="AlphaFoldDB" id="A0A922L328"/>
<organism evidence="2 3">
    <name type="scientific">Dermatophagoides farinae</name>
    <name type="common">American house dust mite</name>
    <dbReference type="NCBI Taxonomy" id="6954"/>
    <lineage>
        <taxon>Eukaryota</taxon>
        <taxon>Metazoa</taxon>
        <taxon>Ecdysozoa</taxon>
        <taxon>Arthropoda</taxon>
        <taxon>Chelicerata</taxon>
        <taxon>Arachnida</taxon>
        <taxon>Acari</taxon>
        <taxon>Acariformes</taxon>
        <taxon>Sarcoptiformes</taxon>
        <taxon>Astigmata</taxon>
        <taxon>Psoroptidia</taxon>
        <taxon>Analgoidea</taxon>
        <taxon>Pyroglyphidae</taxon>
        <taxon>Dermatophagoidinae</taxon>
        <taxon>Dermatophagoides</taxon>
    </lineage>
</organism>
<reference evidence="2" key="1">
    <citation type="submission" date="2013-05" db="EMBL/GenBank/DDBJ databases">
        <authorList>
            <person name="Yim A.K.Y."/>
            <person name="Chan T.F."/>
            <person name="Ji K.M."/>
            <person name="Liu X.Y."/>
            <person name="Zhou J.W."/>
            <person name="Li R.Q."/>
            <person name="Yang K.Y."/>
            <person name="Li J."/>
            <person name="Li M."/>
            <person name="Law P.T.W."/>
            <person name="Wu Y.L."/>
            <person name="Cai Z.L."/>
            <person name="Qin H."/>
            <person name="Bao Y."/>
            <person name="Leung R.K.K."/>
            <person name="Ng P.K.S."/>
            <person name="Zou J."/>
            <person name="Zhong X.J."/>
            <person name="Ran P.X."/>
            <person name="Zhong N.S."/>
            <person name="Liu Z.G."/>
            <person name="Tsui S.K.W."/>
        </authorList>
    </citation>
    <scope>NUCLEOTIDE SEQUENCE</scope>
    <source>
        <strain evidence="2">Derf</strain>
        <tissue evidence="2">Whole organism</tissue>
    </source>
</reference>
<proteinExistence type="predicted"/>
<sequence>MCTIKDSSSIDENDFTSLDTVGSWDDPMEVTKLLYDRYLQRRQPNSLQSKTMTTETITVDGFQKEIVEELRKLNLALKQIQMTVDDIPAKIERTIKSFHDEQQQQKNSNMNDDDDDMIMKRR</sequence>
<keyword evidence="3" id="KW-1185">Reference proteome</keyword>
<dbReference type="Proteomes" id="UP000790347">
    <property type="component" value="Unassembled WGS sequence"/>
</dbReference>
<protein>
    <submittedName>
        <fullName evidence="2">Uncharacterized protein</fullName>
    </submittedName>
</protein>
<comment type="caution">
    <text evidence="2">The sequence shown here is derived from an EMBL/GenBank/DDBJ whole genome shotgun (WGS) entry which is preliminary data.</text>
</comment>
<dbReference type="EMBL" id="ASGP02000006">
    <property type="protein sequence ID" value="KAH9501138.1"/>
    <property type="molecule type" value="Genomic_DNA"/>
</dbReference>
<accession>A0A922L328</accession>
<evidence type="ECO:0000313" key="3">
    <source>
        <dbReference type="Proteomes" id="UP000790347"/>
    </source>
</evidence>
<evidence type="ECO:0000256" key="1">
    <source>
        <dbReference type="SAM" id="MobiDB-lite"/>
    </source>
</evidence>